<dbReference type="SUPFAM" id="SSF48452">
    <property type="entry name" value="TPR-like"/>
    <property type="match status" value="1"/>
</dbReference>
<evidence type="ECO:0000256" key="4">
    <source>
        <dbReference type="ARBA" id="ARBA00023237"/>
    </source>
</evidence>
<dbReference type="InterPro" id="IPR011990">
    <property type="entry name" value="TPR-like_helical_dom_sf"/>
</dbReference>
<sequence length="352" mass="38825">MGGYDWCGFSGFDAEMRCLVCGIIGPIGTSLAPEASRRRITCYKPGPMTHAHPKTVPPAPHPAIPVPSPARKHRPRLALLWLLAPLTLGGCGIFGGGHAHTGDAGKPEKSVALPPAGTLYANGIAYLQKGENKKASDAFNEVEVNYPYSTWATHAELLHGYAEFRRQNFDSAVGALNRFIQLHPASPDAAYAYYLRALCYYEQIEGVQHDQTFTLEAVQALQDVVTRFPNSAYARDARVKLRLAQNRLAGHEMSIGRFYERQNLYAAAVTKYQEVVQQYQTTTFVPEALERLTECYLDLGLTKEALRTAAVLGYNYPGSRWYQDAYNKLGAHDLLNGVAKPKRSGGFLFGLL</sequence>
<reference evidence="8 9" key="1">
    <citation type="submission" date="2017-01" db="EMBL/GenBank/DDBJ databases">
        <authorList>
            <person name="Varghese N."/>
            <person name="Submissions S."/>
        </authorList>
    </citation>
    <scope>NUCLEOTIDE SEQUENCE [LARGE SCALE GENOMIC DNA]</scope>
    <source>
        <strain evidence="8 9">ATCC 35905</strain>
    </source>
</reference>
<keyword evidence="1 6" id="KW-0732">Signal</keyword>
<dbReference type="GO" id="GO:0043165">
    <property type="term" value="P:Gram-negative-bacterium-type cell outer membrane assembly"/>
    <property type="evidence" value="ECO:0007669"/>
    <property type="project" value="UniProtKB-UniRule"/>
</dbReference>
<comment type="function">
    <text evidence="6">Part of the outer membrane protein assembly complex, which is involved in assembly and insertion of beta-barrel proteins into the outer membrane.</text>
</comment>
<dbReference type="EMBL" id="FTNE01000007">
    <property type="protein sequence ID" value="SIQ65701.1"/>
    <property type="molecule type" value="Genomic_DNA"/>
</dbReference>
<organism evidence="8 9">
    <name type="scientific">Acidiphilium rubrum</name>
    <dbReference type="NCBI Taxonomy" id="526"/>
    <lineage>
        <taxon>Bacteria</taxon>
        <taxon>Pseudomonadati</taxon>
        <taxon>Pseudomonadota</taxon>
        <taxon>Alphaproteobacteria</taxon>
        <taxon>Acetobacterales</taxon>
        <taxon>Acidocellaceae</taxon>
        <taxon>Acidiphilium</taxon>
    </lineage>
</organism>
<dbReference type="GO" id="GO:1990063">
    <property type="term" value="C:Bam protein complex"/>
    <property type="evidence" value="ECO:0007669"/>
    <property type="project" value="TreeGrafter"/>
</dbReference>
<evidence type="ECO:0000256" key="6">
    <source>
        <dbReference type="HAMAP-Rule" id="MF_00922"/>
    </source>
</evidence>
<dbReference type="InterPro" id="IPR039565">
    <property type="entry name" value="BamD-like"/>
</dbReference>
<dbReference type="GO" id="GO:0051205">
    <property type="term" value="P:protein insertion into membrane"/>
    <property type="evidence" value="ECO:0007669"/>
    <property type="project" value="UniProtKB-UniRule"/>
</dbReference>
<evidence type="ECO:0000313" key="8">
    <source>
        <dbReference type="EMBL" id="SIQ65701.1"/>
    </source>
</evidence>
<keyword evidence="9" id="KW-1185">Reference proteome</keyword>
<name>A0A8G2CK27_ACIRU</name>
<dbReference type="InterPro" id="IPR017689">
    <property type="entry name" value="BamD"/>
</dbReference>
<dbReference type="Pfam" id="PF13525">
    <property type="entry name" value="YfiO"/>
    <property type="match status" value="1"/>
</dbReference>
<keyword evidence="2 6" id="KW-0472">Membrane</keyword>
<dbReference type="PANTHER" id="PTHR37423:SF1">
    <property type="entry name" value="OUTER MEMBRANE PROTEIN ASSEMBLY FACTOR BAMD"/>
    <property type="match status" value="1"/>
</dbReference>
<protein>
    <recommendedName>
        <fullName evidence="6">Outer membrane protein assembly factor BamD</fullName>
    </recommendedName>
</protein>
<keyword evidence="4 6" id="KW-0998">Cell outer membrane</keyword>
<dbReference type="CDD" id="cd15830">
    <property type="entry name" value="BamD"/>
    <property type="match status" value="1"/>
</dbReference>
<proteinExistence type="inferred from homology"/>
<dbReference type="HAMAP" id="MF_00922">
    <property type="entry name" value="OM_assembly_BamD"/>
    <property type="match status" value="1"/>
</dbReference>
<keyword evidence="3" id="KW-0564">Palmitate</keyword>
<accession>A0A8G2CK27</accession>
<comment type="caution">
    <text evidence="8">The sequence shown here is derived from an EMBL/GenBank/DDBJ whole genome shotgun (WGS) entry which is preliminary data.</text>
</comment>
<comment type="similarity">
    <text evidence="6">Belongs to the BamD family.</text>
</comment>
<dbReference type="AlphaFoldDB" id="A0A8G2CK27"/>
<comment type="subunit">
    <text evidence="6">Part of the Bam complex.</text>
</comment>
<evidence type="ECO:0000256" key="3">
    <source>
        <dbReference type="ARBA" id="ARBA00023139"/>
    </source>
</evidence>
<comment type="subcellular location">
    <subcellularLocation>
        <location evidence="6">Cell outer membrane</location>
    </subcellularLocation>
</comment>
<dbReference type="PANTHER" id="PTHR37423">
    <property type="entry name" value="SOLUBLE LYTIC MUREIN TRANSGLYCOSYLASE-RELATED"/>
    <property type="match status" value="1"/>
</dbReference>
<dbReference type="Proteomes" id="UP000186308">
    <property type="component" value="Unassembled WGS sequence"/>
</dbReference>
<dbReference type="NCBIfam" id="TIGR03302">
    <property type="entry name" value="OM_YfiO"/>
    <property type="match status" value="1"/>
</dbReference>
<dbReference type="Gene3D" id="1.25.40.10">
    <property type="entry name" value="Tetratricopeptide repeat domain"/>
    <property type="match status" value="1"/>
</dbReference>
<keyword evidence="5" id="KW-0449">Lipoprotein</keyword>
<evidence type="ECO:0000256" key="2">
    <source>
        <dbReference type="ARBA" id="ARBA00023136"/>
    </source>
</evidence>
<evidence type="ECO:0000256" key="5">
    <source>
        <dbReference type="ARBA" id="ARBA00023288"/>
    </source>
</evidence>
<evidence type="ECO:0000313" key="9">
    <source>
        <dbReference type="Proteomes" id="UP000186308"/>
    </source>
</evidence>
<evidence type="ECO:0000256" key="1">
    <source>
        <dbReference type="ARBA" id="ARBA00022729"/>
    </source>
</evidence>
<gene>
    <name evidence="6" type="primary">bamD</name>
    <name evidence="8" type="ORF">SAMN05421828_107130</name>
</gene>
<feature type="domain" description="Outer membrane lipoprotein BamD-like" evidence="7">
    <location>
        <begin position="118"/>
        <end position="307"/>
    </location>
</feature>
<evidence type="ECO:0000259" key="7">
    <source>
        <dbReference type="Pfam" id="PF13525"/>
    </source>
</evidence>